<organism evidence="3 4">
    <name type="scientific">Leeuwenhoekiella polynyae</name>
    <dbReference type="NCBI Taxonomy" id="1550906"/>
    <lineage>
        <taxon>Bacteria</taxon>
        <taxon>Pseudomonadati</taxon>
        <taxon>Bacteroidota</taxon>
        <taxon>Flavobacteriia</taxon>
        <taxon>Flavobacteriales</taxon>
        <taxon>Flavobacteriaceae</taxon>
        <taxon>Leeuwenhoekiella</taxon>
    </lineage>
</organism>
<evidence type="ECO:0000313" key="3">
    <source>
        <dbReference type="EMBL" id="RXG11351.1"/>
    </source>
</evidence>
<dbReference type="AlphaFoldDB" id="A0A4Q0NPG3"/>
<reference evidence="3 4" key="1">
    <citation type="submission" date="2018-07" db="EMBL/GenBank/DDBJ databases">
        <title>Leeuwenhoekiella genomics.</title>
        <authorList>
            <person name="Tahon G."/>
            <person name="Willems A."/>
        </authorList>
    </citation>
    <scope>NUCLEOTIDE SEQUENCE [LARGE SCALE GENOMIC DNA]</scope>
    <source>
        <strain evidence="3 4">LMG 29608</strain>
    </source>
</reference>
<protein>
    <submittedName>
        <fullName evidence="3">Outer membrane protein with beta-barrel domain</fullName>
    </submittedName>
</protein>
<gene>
    <name evidence="3" type="ORF">DSM02_4105</name>
</gene>
<feature type="chain" id="PRO_5020376497" evidence="1">
    <location>
        <begin position="32"/>
        <end position="290"/>
    </location>
</feature>
<dbReference type="EMBL" id="QOVK01000038">
    <property type="protein sequence ID" value="RXG11351.1"/>
    <property type="molecule type" value="Genomic_DNA"/>
</dbReference>
<dbReference type="Proteomes" id="UP000289859">
    <property type="component" value="Unassembled WGS sequence"/>
</dbReference>
<feature type="domain" description="Outer membrane protein beta-barrel" evidence="2">
    <location>
        <begin position="58"/>
        <end position="241"/>
    </location>
</feature>
<keyword evidence="1" id="KW-0732">Signal</keyword>
<evidence type="ECO:0000256" key="1">
    <source>
        <dbReference type="SAM" id="SignalP"/>
    </source>
</evidence>
<keyword evidence="4" id="KW-1185">Reference proteome</keyword>
<dbReference type="RefSeq" id="WP_128767259.1">
    <property type="nucleotide sequence ID" value="NZ_JBHUOO010000012.1"/>
</dbReference>
<sequence>MKFFINTIKQVSSMSKTLILVLFLGSTALQAQHKNEVVVHINGPVSVLEYDVIDDSAALDNGIGFGLEYGRYLSDNWSLRTGVALQRYSGNAKLNRIEGDYLTQDSEAESFEFRYEFTNFKEKQEASYVQIPLILQYEGSGTTRFFAAGGVKVGVLASSDYESEADLLTTAGYYEQYDALLEGPKFAGFGNFGKYTWSSDDLQLKTNVMLSLETGLKLPVSKCSYFYVSVYLDYGLVNIFDDTSGNRLLEYNTEPQVNFTGNSILKSAPGEVEDIKTISFGFKLKYSLGF</sequence>
<comment type="caution">
    <text evidence="3">The sequence shown here is derived from an EMBL/GenBank/DDBJ whole genome shotgun (WGS) entry which is preliminary data.</text>
</comment>
<dbReference type="Pfam" id="PF13568">
    <property type="entry name" value="OMP_b-brl_2"/>
    <property type="match status" value="1"/>
</dbReference>
<proteinExistence type="predicted"/>
<evidence type="ECO:0000313" key="4">
    <source>
        <dbReference type="Proteomes" id="UP000289859"/>
    </source>
</evidence>
<dbReference type="OrthoDB" id="997094at2"/>
<evidence type="ECO:0000259" key="2">
    <source>
        <dbReference type="Pfam" id="PF13568"/>
    </source>
</evidence>
<accession>A0A4Q0NPG3</accession>
<name>A0A4Q0NPG3_9FLAO</name>
<feature type="signal peptide" evidence="1">
    <location>
        <begin position="1"/>
        <end position="31"/>
    </location>
</feature>
<dbReference type="InterPro" id="IPR025665">
    <property type="entry name" value="Beta-barrel_OMP_2"/>
</dbReference>